<accession>A0A0E9WVW4</accession>
<dbReference type="AlphaFoldDB" id="A0A0E9WVW4"/>
<proteinExistence type="predicted"/>
<dbReference type="EMBL" id="GBXM01014939">
    <property type="protein sequence ID" value="JAH93638.1"/>
    <property type="molecule type" value="Transcribed_RNA"/>
</dbReference>
<feature type="region of interest" description="Disordered" evidence="1">
    <location>
        <begin position="1"/>
        <end position="31"/>
    </location>
</feature>
<sequence>MNNQMKRQKREQERERERKEREERASLKLSSRKQASFSHNVLLLIKPFFSVQSRNRGMKSVSLKRSQLNYRRARRHTSTHRQISSINIHPEHFSSNRPISGLLRSCNTGACDMQKANTGTSANTHRSPHLSRCFLSMSVRACDIFLSCVKSCQNVILAP</sequence>
<feature type="compositionally biased region" description="Basic and acidic residues" evidence="1">
    <location>
        <begin position="10"/>
        <end position="26"/>
    </location>
</feature>
<organism evidence="2">
    <name type="scientific">Anguilla anguilla</name>
    <name type="common">European freshwater eel</name>
    <name type="synonym">Muraena anguilla</name>
    <dbReference type="NCBI Taxonomy" id="7936"/>
    <lineage>
        <taxon>Eukaryota</taxon>
        <taxon>Metazoa</taxon>
        <taxon>Chordata</taxon>
        <taxon>Craniata</taxon>
        <taxon>Vertebrata</taxon>
        <taxon>Euteleostomi</taxon>
        <taxon>Actinopterygii</taxon>
        <taxon>Neopterygii</taxon>
        <taxon>Teleostei</taxon>
        <taxon>Anguilliformes</taxon>
        <taxon>Anguillidae</taxon>
        <taxon>Anguilla</taxon>
    </lineage>
</organism>
<reference evidence="2" key="1">
    <citation type="submission" date="2014-11" db="EMBL/GenBank/DDBJ databases">
        <authorList>
            <person name="Amaro Gonzalez C."/>
        </authorList>
    </citation>
    <scope>NUCLEOTIDE SEQUENCE</scope>
</reference>
<reference evidence="2" key="2">
    <citation type="journal article" date="2015" name="Fish Shellfish Immunol.">
        <title>Early steps in the European eel (Anguilla anguilla)-Vibrio vulnificus interaction in the gills: Role of the RtxA13 toxin.</title>
        <authorList>
            <person name="Callol A."/>
            <person name="Pajuelo D."/>
            <person name="Ebbesson L."/>
            <person name="Teles M."/>
            <person name="MacKenzie S."/>
            <person name="Amaro C."/>
        </authorList>
    </citation>
    <scope>NUCLEOTIDE SEQUENCE</scope>
</reference>
<evidence type="ECO:0000313" key="2">
    <source>
        <dbReference type="EMBL" id="JAH93638.1"/>
    </source>
</evidence>
<protein>
    <submittedName>
        <fullName evidence="2">Uncharacterized protein</fullName>
    </submittedName>
</protein>
<name>A0A0E9WVW4_ANGAN</name>
<evidence type="ECO:0000256" key="1">
    <source>
        <dbReference type="SAM" id="MobiDB-lite"/>
    </source>
</evidence>